<dbReference type="Proteomes" id="UP001152888">
    <property type="component" value="Unassembled WGS sequence"/>
</dbReference>
<protein>
    <submittedName>
        <fullName evidence="1">Uncharacterized protein</fullName>
    </submittedName>
</protein>
<organism evidence="1 2">
    <name type="scientific">Acanthoscelides obtectus</name>
    <name type="common">Bean weevil</name>
    <name type="synonym">Bruchus obtectus</name>
    <dbReference type="NCBI Taxonomy" id="200917"/>
    <lineage>
        <taxon>Eukaryota</taxon>
        <taxon>Metazoa</taxon>
        <taxon>Ecdysozoa</taxon>
        <taxon>Arthropoda</taxon>
        <taxon>Hexapoda</taxon>
        <taxon>Insecta</taxon>
        <taxon>Pterygota</taxon>
        <taxon>Neoptera</taxon>
        <taxon>Endopterygota</taxon>
        <taxon>Coleoptera</taxon>
        <taxon>Polyphaga</taxon>
        <taxon>Cucujiformia</taxon>
        <taxon>Chrysomeloidea</taxon>
        <taxon>Chrysomelidae</taxon>
        <taxon>Bruchinae</taxon>
        <taxon>Bruchini</taxon>
        <taxon>Acanthoscelides</taxon>
    </lineage>
</organism>
<dbReference type="AlphaFoldDB" id="A0A9P0PN34"/>
<reference evidence="1" key="1">
    <citation type="submission" date="2022-03" db="EMBL/GenBank/DDBJ databases">
        <authorList>
            <person name="Sayadi A."/>
        </authorList>
    </citation>
    <scope>NUCLEOTIDE SEQUENCE</scope>
</reference>
<gene>
    <name evidence="1" type="ORF">ACAOBT_LOCUS17744</name>
</gene>
<proteinExistence type="predicted"/>
<name>A0A9P0PN34_ACAOB</name>
<keyword evidence="2" id="KW-1185">Reference proteome</keyword>
<sequence>MNPMFIITGIEKGYEAKDFIQELIRLNIELYSGRKIRSESCSKDKTTKQKENLAKIALLHQNVQSLGNSLNEINQMLMDHDDFKFICITEHWKRQDQIINYGTRDFKLASCFLQERRETWWKFYEPSSSVFRKVRYKVIISEYNQLLADARYKSYQRRIESDNKSKRVWGIVKEIKGQTRNDCVIPGDAEITTHALNEYCINEVAKLLPQTPSDFLRHAEQCTPLEHVSAQEILELGDKIKNKMSSGKDGIPANILNYSLKVILEPLVYIINNSLMYGIFPENLELAIIFPVYKEP</sequence>
<comment type="caution">
    <text evidence="1">The sequence shown here is derived from an EMBL/GenBank/DDBJ whole genome shotgun (WGS) entry which is preliminary data.</text>
</comment>
<accession>A0A9P0PN34</accession>
<dbReference type="EMBL" id="CAKOFQ010007013">
    <property type="protein sequence ID" value="CAH1987268.1"/>
    <property type="molecule type" value="Genomic_DNA"/>
</dbReference>
<evidence type="ECO:0000313" key="2">
    <source>
        <dbReference type="Proteomes" id="UP001152888"/>
    </source>
</evidence>
<dbReference type="OrthoDB" id="6774216at2759"/>
<evidence type="ECO:0000313" key="1">
    <source>
        <dbReference type="EMBL" id="CAH1987268.1"/>
    </source>
</evidence>